<dbReference type="InterPro" id="IPR002201">
    <property type="entry name" value="Glyco_trans_9"/>
</dbReference>
<protein>
    <submittedName>
        <fullName evidence="3">Glycosyltransferase family 9 protein</fullName>
    </submittedName>
</protein>
<dbReference type="Gene3D" id="3.40.50.2000">
    <property type="entry name" value="Glycogen Phosphorylase B"/>
    <property type="match status" value="2"/>
</dbReference>
<evidence type="ECO:0000313" key="3">
    <source>
        <dbReference type="EMBL" id="HJF85583.1"/>
    </source>
</evidence>
<evidence type="ECO:0000256" key="2">
    <source>
        <dbReference type="ARBA" id="ARBA00022679"/>
    </source>
</evidence>
<proteinExistence type="predicted"/>
<sequence length="344" mass="38618">MNILIVKLSAIGDVIHALPVSYALRRKFPDAHITWVVEPTAYEIVKHNPCVDEVILFQKKAFKTIKGFRENFKPLYKQLHQRRYDISIDLQGLFKSLAVVLTANAKRKIGYIDMREGSNLISKPIKGSHHSGHIVDRYLDTVKILGCNTDNIIFPLENTAEETEYVNTLLQSRNIDKTAKFIAFAVGTNWVNKCWPTKNFARLSDLLAKHNLSSVLIGFGKNDEHKAAEIMQNSNAKNIVNLVGKTSLMQTAALLKKSQAVVGGDTGNLHLAAALNIPAIMLMGPTDPVRNGPYRQMHNVILAGHDCDGCWKRTCRKNIDCLSAIKPEQVLEKILKIEMFKHEK</sequence>
<reference evidence="3" key="2">
    <citation type="submission" date="2021-09" db="EMBL/GenBank/DDBJ databases">
        <authorList>
            <person name="Gilroy R."/>
        </authorList>
    </citation>
    <scope>NUCLEOTIDE SEQUENCE</scope>
    <source>
        <strain evidence="3">7318</strain>
    </source>
</reference>
<dbReference type="Proteomes" id="UP000780768">
    <property type="component" value="Unassembled WGS sequence"/>
</dbReference>
<keyword evidence="1" id="KW-0328">Glycosyltransferase</keyword>
<dbReference type="GO" id="GO:0005829">
    <property type="term" value="C:cytosol"/>
    <property type="evidence" value="ECO:0007669"/>
    <property type="project" value="TreeGrafter"/>
</dbReference>
<dbReference type="RefSeq" id="WP_303691307.1">
    <property type="nucleotide sequence ID" value="NZ_CAKMHU010000016.1"/>
</dbReference>
<dbReference type="AlphaFoldDB" id="A0A921HNP8"/>
<gene>
    <name evidence="3" type="ORF">K8V65_07985</name>
</gene>
<organism evidence="3 4">
    <name type="scientific">Megamonas hypermegale</name>
    <dbReference type="NCBI Taxonomy" id="158847"/>
    <lineage>
        <taxon>Bacteria</taxon>
        <taxon>Bacillati</taxon>
        <taxon>Bacillota</taxon>
        <taxon>Negativicutes</taxon>
        <taxon>Selenomonadales</taxon>
        <taxon>Selenomonadaceae</taxon>
        <taxon>Megamonas</taxon>
    </lineage>
</organism>
<dbReference type="GO" id="GO:0008713">
    <property type="term" value="F:ADP-heptose-lipopolysaccharide heptosyltransferase activity"/>
    <property type="evidence" value="ECO:0007669"/>
    <property type="project" value="TreeGrafter"/>
</dbReference>
<evidence type="ECO:0000313" key="4">
    <source>
        <dbReference type="Proteomes" id="UP000780768"/>
    </source>
</evidence>
<dbReference type="InterPro" id="IPR051199">
    <property type="entry name" value="LPS_LOS_Heptosyltrfase"/>
</dbReference>
<reference evidence="3" key="1">
    <citation type="journal article" date="2021" name="PeerJ">
        <title>Extensive microbial diversity within the chicken gut microbiome revealed by metagenomics and culture.</title>
        <authorList>
            <person name="Gilroy R."/>
            <person name="Ravi A."/>
            <person name="Getino M."/>
            <person name="Pursley I."/>
            <person name="Horton D.L."/>
            <person name="Alikhan N.F."/>
            <person name="Baker D."/>
            <person name="Gharbi K."/>
            <person name="Hall N."/>
            <person name="Watson M."/>
            <person name="Adriaenssens E.M."/>
            <person name="Foster-Nyarko E."/>
            <person name="Jarju S."/>
            <person name="Secka A."/>
            <person name="Antonio M."/>
            <person name="Oren A."/>
            <person name="Chaudhuri R.R."/>
            <person name="La Ragione R."/>
            <person name="Hildebrand F."/>
            <person name="Pallen M.J."/>
        </authorList>
    </citation>
    <scope>NUCLEOTIDE SEQUENCE</scope>
    <source>
        <strain evidence="3">7318</strain>
    </source>
</reference>
<name>A0A921HNP8_9FIRM</name>
<dbReference type="CDD" id="cd03789">
    <property type="entry name" value="GT9_LPS_heptosyltransferase"/>
    <property type="match status" value="1"/>
</dbReference>
<dbReference type="SUPFAM" id="SSF53756">
    <property type="entry name" value="UDP-Glycosyltransferase/glycogen phosphorylase"/>
    <property type="match status" value="1"/>
</dbReference>
<evidence type="ECO:0000256" key="1">
    <source>
        <dbReference type="ARBA" id="ARBA00022676"/>
    </source>
</evidence>
<dbReference type="PANTHER" id="PTHR30160:SF1">
    <property type="entry name" value="LIPOPOLYSACCHARIDE 1,2-N-ACETYLGLUCOSAMINETRANSFERASE-RELATED"/>
    <property type="match status" value="1"/>
</dbReference>
<dbReference type="GO" id="GO:0009244">
    <property type="term" value="P:lipopolysaccharide core region biosynthetic process"/>
    <property type="evidence" value="ECO:0007669"/>
    <property type="project" value="TreeGrafter"/>
</dbReference>
<dbReference type="EMBL" id="DYVR01000223">
    <property type="protein sequence ID" value="HJF85583.1"/>
    <property type="molecule type" value="Genomic_DNA"/>
</dbReference>
<dbReference type="Pfam" id="PF01075">
    <property type="entry name" value="Glyco_transf_9"/>
    <property type="match status" value="1"/>
</dbReference>
<keyword evidence="2" id="KW-0808">Transferase</keyword>
<dbReference type="PANTHER" id="PTHR30160">
    <property type="entry name" value="TETRAACYLDISACCHARIDE 4'-KINASE-RELATED"/>
    <property type="match status" value="1"/>
</dbReference>
<accession>A0A921HNP8</accession>
<comment type="caution">
    <text evidence="3">The sequence shown here is derived from an EMBL/GenBank/DDBJ whole genome shotgun (WGS) entry which is preliminary data.</text>
</comment>